<organism evidence="6 7">
    <name type="scientific">Alloalcanivorax xenomutans</name>
    <dbReference type="NCBI Taxonomy" id="1094342"/>
    <lineage>
        <taxon>Bacteria</taxon>
        <taxon>Pseudomonadati</taxon>
        <taxon>Pseudomonadota</taxon>
        <taxon>Gammaproteobacteria</taxon>
        <taxon>Oceanospirillales</taxon>
        <taxon>Alcanivoracaceae</taxon>
        <taxon>Alloalcanivorax</taxon>
    </lineage>
</organism>
<name>A0A9Q3ZHZ0_9GAMM</name>
<proteinExistence type="inferred from homology"/>
<keyword evidence="2" id="KW-0285">Flavoprotein</keyword>
<dbReference type="AlphaFoldDB" id="A0A9Q3ZHZ0"/>
<comment type="caution">
    <text evidence="6">The sequence shown here is derived from an EMBL/GenBank/DDBJ whole genome shotgun (WGS) entry which is preliminary data.</text>
</comment>
<keyword evidence="3" id="KW-0288">FMN</keyword>
<dbReference type="Pfam" id="PF03060">
    <property type="entry name" value="NMO"/>
    <property type="match status" value="1"/>
</dbReference>
<evidence type="ECO:0000256" key="5">
    <source>
        <dbReference type="ARBA" id="ARBA00023033"/>
    </source>
</evidence>
<keyword evidence="4" id="KW-0560">Oxidoreductase</keyword>
<evidence type="ECO:0000313" key="6">
    <source>
        <dbReference type="EMBL" id="MCE7510002.1"/>
    </source>
</evidence>
<protein>
    <submittedName>
        <fullName evidence="6">Nitronate monooxygenase</fullName>
    </submittedName>
</protein>
<keyword evidence="5 6" id="KW-0503">Monooxygenase</keyword>
<dbReference type="CDD" id="cd04730">
    <property type="entry name" value="NPD_like"/>
    <property type="match status" value="1"/>
</dbReference>
<dbReference type="PANTHER" id="PTHR42747:SF4">
    <property type="entry name" value="BLR1330 PROTEIN"/>
    <property type="match status" value="1"/>
</dbReference>
<sequence length="325" mass="34349">MRNQAMGLPLSLARRLRLPLIAAPMFRVSGPELVIAACRQGVIGSFPTANCRTVEEYDRWLSEISAALTAEDAPFCPNLIMRRRSLKEELACLLKHKVEMVITSVGAPEPVIAPLHDIGCLVFADVANVRHAEKAIAAGVDGLILLTAGAGGQTGWANGFAFARAVRALFDGPMVLAGGISDGQALWAAQALGCDLGYMGTKFIATRESLAADGYKQMLVDSRLDDIMLSRAFTGLETNTLRPSVIAAGLDPDNLPTDMTEERAAALYGGVSGSPGPKRWVDVWSAGHSVSGVSGVPSVAALVARTAAEYEQARAQTEAMLQAPF</sequence>
<dbReference type="Gene3D" id="3.20.20.70">
    <property type="entry name" value="Aldolase class I"/>
    <property type="match status" value="1"/>
</dbReference>
<evidence type="ECO:0000313" key="7">
    <source>
        <dbReference type="Proteomes" id="UP001107961"/>
    </source>
</evidence>
<dbReference type="PANTHER" id="PTHR42747">
    <property type="entry name" value="NITRONATE MONOOXYGENASE-RELATED"/>
    <property type="match status" value="1"/>
</dbReference>
<dbReference type="InterPro" id="IPR004136">
    <property type="entry name" value="NMO"/>
</dbReference>
<comment type="similarity">
    <text evidence="1">Belongs to the nitronate monooxygenase family. NMO class I subfamily.</text>
</comment>
<evidence type="ECO:0000256" key="3">
    <source>
        <dbReference type="ARBA" id="ARBA00022643"/>
    </source>
</evidence>
<evidence type="ECO:0000256" key="4">
    <source>
        <dbReference type="ARBA" id="ARBA00023002"/>
    </source>
</evidence>
<evidence type="ECO:0000256" key="2">
    <source>
        <dbReference type="ARBA" id="ARBA00022630"/>
    </source>
</evidence>
<dbReference type="InterPro" id="IPR013785">
    <property type="entry name" value="Aldolase_TIM"/>
</dbReference>
<accession>A0A9Q3ZHZ0</accession>
<dbReference type="SUPFAM" id="SSF51412">
    <property type="entry name" value="Inosine monophosphate dehydrogenase (IMPDH)"/>
    <property type="match status" value="1"/>
</dbReference>
<reference evidence="6" key="1">
    <citation type="submission" date="2022-01" db="EMBL/GenBank/DDBJ databases">
        <authorList>
            <person name="Karlyshev A.V."/>
            <person name="Jaspars M."/>
        </authorList>
    </citation>
    <scope>NUCLEOTIDE SEQUENCE</scope>
    <source>
        <strain evidence="6">AGSA3-2</strain>
    </source>
</reference>
<gene>
    <name evidence="6" type="ORF">LZG35_15295</name>
</gene>
<keyword evidence="7" id="KW-1185">Reference proteome</keyword>
<dbReference type="RefSeq" id="WP_233926003.1">
    <property type="nucleotide sequence ID" value="NZ_JAJVKT010000019.1"/>
</dbReference>
<dbReference type="Proteomes" id="UP001107961">
    <property type="component" value="Unassembled WGS sequence"/>
</dbReference>
<evidence type="ECO:0000256" key="1">
    <source>
        <dbReference type="ARBA" id="ARBA00009881"/>
    </source>
</evidence>
<dbReference type="EMBL" id="JAJVKT010000019">
    <property type="protein sequence ID" value="MCE7510002.1"/>
    <property type="molecule type" value="Genomic_DNA"/>
</dbReference>
<dbReference type="GO" id="GO:0018580">
    <property type="term" value="F:nitronate monooxygenase activity"/>
    <property type="evidence" value="ECO:0007669"/>
    <property type="project" value="InterPro"/>
</dbReference>